<gene>
    <name evidence="1" type="ORF">J5Y06_06870</name>
</gene>
<evidence type="ECO:0000313" key="2">
    <source>
        <dbReference type="Proteomes" id="UP000666240"/>
    </source>
</evidence>
<dbReference type="EMBL" id="JAGIYY010000001">
    <property type="protein sequence ID" value="MBP0438366.1"/>
    <property type="molecule type" value="Genomic_DNA"/>
</dbReference>
<sequence>MPEFALVSRPALPHSPVGDASRVRIEALPEGHVLHVLAAGGRDITPEQLASLGDGTAHAVRRYAPGQWFVVGNEALGSKEYREKAARLGADAAVSDQSHGRVRVAVSGSGARSLLAKGCAVDFSPSVFAVGATAATLYNHIGIHVTRTAEDGFELLVLRSFAQSLWEDLSVNHGEH</sequence>
<dbReference type="RefSeq" id="WP_209334271.1">
    <property type="nucleotide sequence ID" value="NZ_JAGIYY010000001.1"/>
</dbReference>
<proteinExistence type="predicted"/>
<dbReference type="AlphaFoldDB" id="A0A8J7RJF0"/>
<accession>A0A8J7RJF0</accession>
<evidence type="ECO:0000313" key="1">
    <source>
        <dbReference type="EMBL" id="MBP0438366.1"/>
    </source>
</evidence>
<comment type="caution">
    <text evidence="1">The sequence shown here is derived from an EMBL/GenBank/DDBJ whole genome shotgun (WGS) entry which is preliminary data.</text>
</comment>
<dbReference type="Pfam" id="PF04268">
    <property type="entry name" value="SoxG"/>
    <property type="match status" value="1"/>
</dbReference>
<protein>
    <submittedName>
        <fullName evidence="1">Sarcosine oxidase subunit gamma</fullName>
    </submittedName>
</protein>
<organism evidence="1 2">
    <name type="scientific">Tianweitania sediminis</name>
    <dbReference type="NCBI Taxonomy" id="1502156"/>
    <lineage>
        <taxon>Bacteria</taxon>
        <taxon>Pseudomonadati</taxon>
        <taxon>Pseudomonadota</taxon>
        <taxon>Alphaproteobacteria</taxon>
        <taxon>Hyphomicrobiales</taxon>
        <taxon>Phyllobacteriaceae</taxon>
        <taxon>Tianweitania</taxon>
    </lineage>
</organism>
<keyword evidence="2" id="KW-1185">Reference proteome</keyword>
<dbReference type="SUPFAM" id="SSF103025">
    <property type="entry name" value="Folate-binding domain"/>
    <property type="match status" value="1"/>
</dbReference>
<name>A0A8J7RJF0_9HYPH</name>
<dbReference type="InterPro" id="IPR027266">
    <property type="entry name" value="TrmE/GcvT-like"/>
</dbReference>
<dbReference type="Proteomes" id="UP000666240">
    <property type="component" value="Unassembled WGS sequence"/>
</dbReference>
<reference evidence="1" key="1">
    <citation type="submission" date="2021-03" db="EMBL/GenBank/DDBJ databases">
        <title>Genome sequencing and assembly of Tianweitania sediminis.</title>
        <authorList>
            <person name="Chhetri G."/>
        </authorList>
    </citation>
    <scope>NUCLEOTIDE SEQUENCE</scope>
    <source>
        <strain evidence="1">Z8</strain>
    </source>
</reference>
<dbReference type="Gene3D" id="3.30.1360.120">
    <property type="entry name" value="Probable tRNA modification gtpase trme, domain 1"/>
    <property type="match status" value="1"/>
</dbReference>
<dbReference type="InterPro" id="IPR007375">
    <property type="entry name" value="SoxG"/>
</dbReference>